<name>A0A5B7JEF7_PORTR</name>
<reference evidence="2 3" key="1">
    <citation type="submission" date="2019-05" db="EMBL/GenBank/DDBJ databases">
        <title>Another draft genome of Portunus trituberculatus and its Hox gene families provides insights of decapod evolution.</title>
        <authorList>
            <person name="Jeong J.-H."/>
            <person name="Song I."/>
            <person name="Kim S."/>
            <person name="Choi T."/>
            <person name="Kim D."/>
            <person name="Ryu S."/>
            <person name="Kim W."/>
        </authorList>
    </citation>
    <scope>NUCLEOTIDE SEQUENCE [LARGE SCALE GENOMIC DNA]</scope>
    <source>
        <tissue evidence="2">Muscle</tissue>
    </source>
</reference>
<feature type="compositionally biased region" description="Polar residues" evidence="1">
    <location>
        <begin position="25"/>
        <end position="37"/>
    </location>
</feature>
<dbReference type="EMBL" id="VSRR010094403">
    <property type="protein sequence ID" value="MPC93299.1"/>
    <property type="molecule type" value="Genomic_DNA"/>
</dbReference>
<keyword evidence="3" id="KW-1185">Reference proteome</keyword>
<organism evidence="2 3">
    <name type="scientific">Portunus trituberculatus</name>
    <name type="common">Swimming crab</name>
    <name type="synonym">Neptunus trituberculatus</name>
    <dbReference type="NCBI Taxonomy" id="210409"/>
    <lineage>
        <taxon>Eukaryota</taxon>
        <taxon>Metazoa</taxon>
        <taxon>Ecdysozoa</taxon>
        <taxon>Arthropoda</taxon>
        <taxon>Crustacea</taxon>
        <taxon>Multicrustacea</taxon>
        <taxon>Malacostraca</taxon>
        <taxon>Eumalacostraca</taxon>
        <taxon>Eucarida</taxon>
        <taxon>Decapoda</taxon>
        <taxon>Pleocyemata</taxon>
        <taxon>Brachyura</taxon>
        <taxon>Eubrachyura</taxon>
        <taxon>Portunoidea</taxon>
        <taxon>Portunidae</taxon>
        <taxon>Portuninae</taxon>
        <taxon>Portunus</taxon>
    </lineage>
</organism>
<gene>
    <name evidence="2" type="ORF">E2C01_088423</name>
</gene>
<comment type="caution">
    <text evidence="2">The sequence shown here is derived from an EMBL/GenBank/DDBJ whole genome shotgun (WGS) entry which is preliminary data.</text>
</comment>
<dbReference type="AlphaFoldDB" id="A0A5B7JEF7"/>
<accession>A0A5B7JEF7</accession>
<proteinExistence type="predicted"/>
<feature type="region of interest" description="Disordered" evidence="1">
    <location>
        <begin position="1"/>
        <end position="37"/>
    </location>
</feature>
<protein>
    <submittedName>
        <fullName evidence="2">Uncharacterized protein</fullName>
    </submittedName>
</protein>
<dbReference type="Proteomes" id="UP000324222">
    <property type="component" value="Unassembled WGS sequence"/>
</dbReference>
<evidence type="ECO:0000313" key="2">
    <source>
        <dbReference type="EMBL" id="MPC93299.1"/>
    </source>
</evidence>
<sequence>MLNLQELPPPLSSTTAATTDCHTHPVTTALPSLPRSLTRSHTCPHSAELHAAPNMLRLFPFSPLNCVPASVAFRSVPPLPPRCPGLSIWKRQALD</sequence>
<evidence type="ECO:0000313" key="3">
    <source>
        <dbReference type="Proteomes" id="UP000324222"/>
    </source>
</evidence>
<evidence type="ECO:0000256" key="1">
    <source>
        <dbReference type="SAM" id="MobiDB-lite"/>
    </source>
</evidence>